<dbReference type="PANTHER" id="PTHR38222:SF1">
    <property type="entry name" value="TFIIS N-TERMINAL DOMAIN-CONTAINING PROTEIN"/>
    <property type="match status" value="1"/>
</dbReference>
<organism evidence="1 2">
    <name type="scientific">Phaseolus coccineus</name>
    <name type="common">Scarlet runner bean</name>
    <name type="synonym">Phaseolus multiflorus</name>
    <dbReference type="NCBI Taxonomy" id="3886"/>
    <lineage>
        <taxon>Eukaryota</taxon>
        <taxon>Viridiplantae</taxon>
        <taxon>Streptophyta</taxon>
        <taxon>Embryophyta</taxon>
        <taxon>Tracheophyta</taxon>
        <taxon>Spermatophyta</taxon>
        <taxon>Magnoliopsida</taxon>
        <taxon>eudicotyledons</taxon>
        <taxon>Gunneridae</taxon>
        <taxon>Pentapetalae</taxon>
        <taxon>rosids</taxon>
        <taxon>fabids</taxon>
        <taxon>Fabales</taxon>
        <taxon>Fabaceae</taxon>
        <taxon>Papilionoideae</taxon>
        <taxon>50 kb inversion clade</taxon>
        <taxon>NPAAA clade</taxon>
        <taxon>indigoferoid/millettioid clade</taxon>
        <taxon>Phaseoleae</taxon>
        <taxon>Phaseolus</taxon>
    </lineage>
</organism>
<comment type="caution">
    <text evidence="1">The sequence shown here is derived from an EMBL/GenBank/DDBJ whole genome shotgun (WGS) entry which is preliminary data.</text>
</comment>
<protein>
    <submittedName>
        <fullName evidence="1">Uncharacterized protein</fullName>
    </submittedName>
</protein>
<dbReference type="PANTHER" id="PTHR38222">
    <property type="entry name" value="TFIIS N-TERMINAL DOMAIN-CONTAINING PROTEIN"/>
    <property type="match status" value="1"/>
</dbReference>
<dbReference type="Proteomes" id="UP001374584">
    <property type="component" value="Unassembled WGS sequence"/>
</dbReference>
<evidence type="ECO:0000313" key="1">
    <source>
        <dbReference type="EMBL" id="KAK7341540.1"/>
    </source>
</evidence>
<dbReference type="AlphaFoldDB" id="A0AAN9QL23"/>
<accession>A0AAN9QL23</accession>
<keyword evidence="2" id="KW-1185">Reference proteome</keyword>
<reference evidence="1 2" key="1">
    <citation type="submission" date="2024-01" db="EMBL/GenBank/DDBJ databases">
        <title>The genomes of 5 underutilized Papilionoideae crops provide insights into root nodulation and disease resistanc.</title>
        <authorList>
            <person name="Jiang F."/>
        </authorList>
    </citation>
    <scope>NUCLEOTIDE SEQUENCE [LARGE SCALE GENOMIC DNA]</scope>
    <source>
        <strain evidence="1">JINMINGXINNONG_FW02</strain>
        <tissue evidence="1">Leaves</tissue>
    </source>
</reference>
<proteinExistence type="predicted"/>
<name>A0AAN9QL23_PHACN</name>
<evidence type="ECO:0000313" key="2">
    <source>
        <dbReference type="Proteomes" id="UP001374584"/>
    </source>
</evidence>
<gene>
    <name evidence="1" type="ORF">VNO80_24473</name>
</gene>
<sequence length="268" mass="30625">MEEFASSLVELTMMRNRFLGQLFFSGDARSHQNKVFAAPATCIAILIGEHVLDPQLLKAERRSYDDNRAVEDLMFSCLVSHWLASYAHRFEATKTSLCGFYVEIGAYDQIVYSALQRYHSKQPAVEEGLTGDLKKKSKREESLTYANEGVDKRLRRRRNKIQKKNLALCSKAKWHFHQCHACCLSSIPFQVMSALVDIWTRELSKLREKDETIHSAASIQHESAQYFQEKDLISSGLAELAAKHMQVNKPRLLFSEASLSMLLQCFSP</sequence>
<dbReference type="EMBL" id="JAYMYR010000009">
    <property type="protein sequence ID" value="KAK7341540.1"/>
    <property type="molecule type" value="Genomic_DNA"/>
</dbReference>